<dbReference type="Proteomes" id="UP000828390">
    <property type="component" value="Unassembled WGS sequence"/>
</dbReference>
<name>A0A9D4KNK5_DREPO</name>
<reference evidence="2" key="2">
    <citation type="submission" date="2020-11" db="EMBL/GenBank/DDBJ databases">
        <authorList>
            <person name="McCartney M.A."/>
            <person name="Auch B."/>
            <person name="Kono T."/>
            <person name="Mallez S."/>
            <person name="Becker A."/>
            <person name="Gohl D.M."/>
            <person name="Silverstein K.A.T."/>
            <person name="Koren S."/>
            <person name="Bechman K.B."/>
            <person name="Herman A."/>
            <person name="Abrahante J.E."/>
            <person name="Garbe J."/>
        </authorList>
    </citation>
    <scope>NUCLEOTIDE SEQUENCE</scope>
    <source>
        <strain evidence="2">Duluth1</strain>
        <tissue evidence="2">Whole animal</tissue>
    </source>
</reference>
<keyword evidence="1" id="KW-0472">Membrane</keyword>
<evidence type="ECO:0000256" key="1">
    <source>
        <dbReference type="SAM" id="Phobius"/>
    </source>
</evidence>
<gene>
    <name evidence="2" type="ORF">DPMN_116743</name>
</gene>
<evidence type="ECO:0000313" key="3">
    <source>
        <dbReference type="Proteomes" id="UP000828390"/>
    </source>
</evidence>
<dbReference type="AlphaFoldDB" id="A0A9D4KNK5"/>
<keyword evidence="1" id="KW-0812">Transmembrane</keyword>
<organism evidence="2 3">
    <name type="scientific">Dreissena polymorpha</name>
    <name type="common">Zebra mussel</name>
    <name type="synonym">Mytilus polymorpha</name>
    <dbReference type="NCBI Taxonomy" id="45954"/>
    <lineage>
        <taxon>Eukaryota</taxon>
        <taxon>Metazoa</taxon>
        <taxon>Spiralia</taxon>
        <taxon>Lophotrochozoa</taxon>
        <taxon>Mollusca</taxon>
        <taxon>Bivalvia</taxon>
        <taxon>Autobranchia</taxon>
        <taxon>Heteroconchia</taxon>
        <taxon>Euheterodonta</taxon>
        <taxon>Imparidentia</taxon>
        <taxon>Neoheterodontei</taxon>
        <taxon>Myida</taxon>
        <taxon>Dreissenoidea</taxon>
        <taxon>Dreissenidae</taxon>
        <taxon>Dreissena</taxon>
    </lineage>
</organism>
<accession>A0A9D4KNK5</accession>
<feature type="transmembrane region" description="Helical" evidence="1">
    <location>
        <begin position="32"/>
        <end position="61"/>
    </location>
</feature>
<proteinExistence type="predicted"/>
<reference evidence="2" key="1">
    <citation type="journal article" date="2019" name="bioRxiv">
        <title>The Genome of the Zebra Mussel, Dreissena polymorpha: A Resource for Invasive Species Research.</title>
        <authorList>
            <person name="McCartney M.A."/>
            <person name="Auch B."/>
            <person name="Kono T."/>
            <person name="Mallez S."/>
            <person name="Zhang Y."/>
            <person name="Obille A."/>
            <person name="Becker A."/>
            <person name="Abrahante J.E."/>
            <person name="Garbe J."/>
            <person name="Badalamenti J.P."/>
            <person name="Herman A."/>
            <person name="Mangelson H."/>
            <person name="Liachko I."/>
            <person name="Sullivan S."/>
            <person name="Sone E.D."/>
            <person name="Koren S."/>
            <person name="Silverstein K.A.T."/>
            <person name="Beckman K.B."/>
            <person name="Gohl D.M."/>
        </authorList>
    </citation>
    <scope>NUCLEOTIDE SEQUENCE</scope>
    <source>
        <strain evidence="2">Duluth1</strain>
        <tissue evidence="2">Whole animal</tissue>
    </source>
</reference>
<sequence length="62" mass="7357">MALYLEHAIVPILDLYTTIQWESWLSTWNVQWWLYLICTQLSTGGIMAIYLQHAMAAILYYM</sequence>
<protein>
    <submittedName>
        <fullName evidence="2">Uncharacterized protein</fullName>
    </submittedName>
</protein>
<keyword evidence="3" id="KW-1185">Reference proteome</keyword>
<evidence type="ECO:0000313" key="2">
    <source>
        <dbReference type="EMBL" id="KAH3843232.1"/>
    </source>
</evidence>
<dbReference type="EMBL" id="JAIWYP010000004">
    <property type="protein sequence ID" value="KAH3843232.1"/>
    <property type="molecule type" value="Genomic_DNA"/>
</dbReference>
<comment type="caution">
    <text evidence="2">The sequence shown here is derived from an EMBL/GenBank/DDBJ whole genome shotgun (WGS) entry which is preliminary data.</text>
</comment>
<keyword evidence="1" id="KW-1133">Transmembrane helix</keyword>